<gene>
    <name evidence="2" type="ORF">Tci_627610</name>
</gene>
<reference evidence="2" key="1">
    <citation type="journal article" date="2019" name="Sci. Rep.">
        <title>Draft genome of Tanacetum cinerariifolium, the natural source of mosquito coil.</title>
        <authorList>
            <person name="Yamashiro T."/>
            <person name="Shiraishi A."/>
            <person name="Satake H."/>
            <person name="Nakayama K."/>
        </authorList>
    </citation>
    <scope>NUCLEOTIDE SEQUENCE</scope>
</reference>
<dbReference type="AlphaFoldDB" id="A0A699JSV9"/>
<name>A0A699JSV9_TANCI</name>
<accession>A0A699JSV9</accession>
<sequence>MNANTNVESFSSLPNDVVTITNDVLPLSVDNDDSDEEVDAIDDLRMDNFIQNSEHEYSESEDSDLDNPPLPLPPPKPPDKEFDFKIDFGNEILVVRSAIVKFECIDARVKIDVFNDENDDLSYFMFVMFDKKFSLLFAERRIRSLIL</sequence>
<evidence type="ECO:0000256" key="1">
    <source>
        <dbReference type="SAM" id="MobiDB-lite"/>
    </source>
</evidence>
<feature type="region of interest" description="Disordered" evidence="1">
    <location>
        <begin position="52"/>
        <end position="78"/>
    </location>
</feature>
<dbReference type="EMBL" id="BKCJ010444940">
    <property type="protein sequence ID" value="GFA55638.1"/>
    <property type="molecule type" value="Genomic_DNA"/>
</dbReference>
<evidence type="ECO:0000313" key="2">
    <source>
        <dbReference type="EMBL" id="GFA55638.1"/>
    </source>
</evidence>
<feature type="non-terminal residue" evidence="2">
    <location>
        <position position="147"/>
    </location>
</feature>
<evidence type="ECO:0008006" key="3">
    <source>
        <dbReference type="Google" id="ProtNLM"/>
    </source>
</evidence>
<organism evidence="2">
    <name type="scientific">Tanacetum cinerariifolium</name>
    <name type="common">Dalmatian daisy</name>
    <name type="synonym">Chrysanthemum cinerariifolium</name>
    <dbReference type="NCBI Taxonomy" id="118510"/>
    <lineage>
        <taxon>Eukaryota</taxon>
        <taxon>Viridiplantae</taxon>
        <taxon>Streptophyta</taxon>
        <taxon>Embryophyta</taxon>
        <taxon>Tracheophyta</taxon>
        <taxon>Spermatophyta</taxon>
        <taxon>Magnoliopsida</taxon>
        <taxon>eudicotyledons</taxon>
        <taxon>Gunneridae</taxon>
        <taxon>Pentapetalae</taxon>
        <taxon>asterids</taxon>
        <taxon>campanulids</taxon>
        <taxon>Asterales</taxon>
        <taxon>Asteraceae</taxon>
        <taxon>Asteroideae</taxon>
        <taxon>Anthemideae</taxon>
        <taxon>Anthemidinae</taxon>
        <taxon>Tanacetum</taxon>
    </lineage>
</organism>
<comment type="caution">
    <text evidence="2">The sequence shown here is derived from an EMBL/GenBank/DDBJ whole genome shotgun (WGS) entry which is preliminary data.</text>
</comment>
<protein>
    <recommendedName>
        <fullName evidence="3">Reverse transcriptase domain-containing protein</fullName>
    </recommendedName>
</protein>
<proteinExistence type="predicted"/>